<dbReference type="EMBL" id="JAULSC010000001">
    <property type="protein sequence ID" value="MDO3394615.1"/>
    <property type="molecule type" value="Genomic_DNA"/>
</dbReference>
<reference evidence="11" key="1">
    <citation type="submission" date="2023-06" db="EMBL/GenBank/DDBJ databases">
        <title>Genome sequence of Nocardioides sp. SOB44.</title>
        <authorList>
            <person name="Zhang G."/>
        </authorList>
    </citation>
    <scope>NUCLEOTIDE SEQUENCE</scope>
    <source>
        <strain evidence="11">SOB44</strain>
    </source>
</reference>
<evidence type="ECO:0000256" key="8">
    <source>
        <dbReference type="ARBA" id="ARBA00023015"/>
    </source>
</evidence>
<dbReference type="InterPro" id="IPR043135">
    <property type="entry name" value="Fur_C"/>
</dbReference>
<dbReference type="PANTHER" id="PTHR33202">
    <property type="entry name" value="ZINC UPTAKE REGULATION PROTEIN"/>
    <property type="match status" value="1"/>
</dbReference>
<dbReference type="PANTHER" id="PTHR33202:SF2">
    <property type="entry name" value="FERRIC UPTAKE REGULATION PROTEIN"/>
    <property type="match status" value="1"/>
</dbReference>
<comment type="subcellular location">
    <subcellularLocation>
        <location evidence="1">Cytoplasm</location>
    </subcellularLocation>
</comment>
<evidence type="ECO:0000256" key="6">
    <source>
        <dbReference type="ARBA" id="ARBA00022723"/>
    </source>
</evidence>
<evidence type="ECO:0000313" key="11">
    <source>
        <dbReference type="EMBL" id="MDO3394615.1"/>
    </source>
</evidence>
<accession>A0ABT8TKX2</accession>
<keyword evidence="7" id="KW-0862">Zinc</keyword>
<dbReference type="CDD" id="cd07153">
    <property type="entry name" value="Fur_like"/>
    <property type="match status" value="1"/>
</dbReference>
<evidence type="ECO:0000256" key="10">
    <source>
        <dbReference type="ARBA" id="ARBA00023163"/>
    </source>
</evidence>
<keyword evidence="8" id="KW-0805">Transcription regulation</keyword>
<organism evidence="11 12">
    <name type="scientific">Nocardioides cremeus</name>
    <dbReference type="NCBI Taxonomy" id="3058044"/>
    <lineage>
        <taxon>Bacteria</taxon>
        <taxon>Bacillati</taxon>
        <taxon>Actinomycetota</taxon>
        <taxon>Actinomycetes</taxon>
        <taxon>Propionibacteriales</taxon>
        <taxon>Nocardioidaceae</taxon>
        <taxon>Nocardioides</taxon>
    </lineage>
</organism>
<dbReference type="InterPro" id="IPR036388">
    <property type="entry name" value="WH-like_DNA-bd_sf"/>
</dbReference>
<keyword evidence="12" id="KW-1185">Reference proteome</keyword>
<protein>
    <submittedName>
        <fullName evidence="11">Transcriptional repressor</fullName>
    </submittedName>
</protein>
<evidence type="ECO:0000256" key="2">
    <source>
        <dbReference type="ARBA" id="ARBA00007957"/>
    </source>
</evidence>
<evidence type="ECO:0000256" key="4">
    <source>
        <dbReference type="ARBA" id="ARBA00022490"/>
    </source>
</evidence>
<gene>
    <name evidence="11" type="ORF">QWJ41_02670</name>
</gene>
<dbReference type="Gene3D" id="3.30.1490.190">
    <property type="match status" value="1"/>
</dbReference>
<dbReference type="Proteomes" id="UP001168363">
    <property type="component" value="Unassembled WGS sequence"/>
</dbReference>
<dbReference type="InterPro" id="IPR002481">
    <property type="entry name" value="FUR"/>
</dbReference>
<evidence type="ECO:0000256" key="5">
    <source>
        <dbReference type="ARBA" id="ARBA00022491"/>
    </source>
</evidence>
<dbReference type="Pfam" id="PF01475">
    <property type="entry name" value="FUR"/>
    <property type="match status" value="1"/>
</dbReference>
<dbReference type="SUPFAM" id="SSF46785">
    <property type="entry name" value="Winged helix' DNA-binding domain"/>
    <property type="match status" value="1"/>
</dbReference>
<keyword evidence="9" id="KW-0238">DNA-binding</keyword>
<evidence type="ECO:0000256" key="3">
    <source>
        <dbReference type="ARBA" id="ARBA00011738"/>
    </source>
</evidence>
<evidence type="ECO:0000313" key="12">
    <source>
        <dbReference type="Proteomes" id="UP001168363"/>
    </source>
</evidence>
<evidence type="ECO:0000256" key="7">
    <source>
        <dbReference type="ARBA" id="ARBA00022833"/>
    </source>
</evidence>
<keyword evidence="10" id="KW-0804">Transcription</keyword>
<proteinExistence type="inferred from homology"/>
<evidence type="ECO:0000256" key="9">
    <source>
        <dbReference type="ARBA" id="ARBA00023125"/>
    </source>
</evidence>
<dbReference type="RefSeq" id="WP_302705618.1">
    <property type="nucleotide sequence ID" value="NZ_JAULSC010000001.1"/>
</dbReference>
<keyword evidence="6" id="KW-0479">Metal-binding</keyword>
<dbReference type="Gene3D" id="1.10.10.10">
    <property type="entry name" value="Winged helix-like DNA-binding domain superfamily/Winged helix DNA-binding domain"/>
    <property type="match status" value="1"/>
</dbReference>
<name>A0ABT8TKX2_9ACTN</name>
<keyword evidence="5" id="KW-0678">Repressor</keyword>
<dbReference type="InterPro" id="IPR036390">
    <property type="entry name" value="WH_DNA-bd_sf"/>
</dbReference>
<keyword evidence="4" id="KW-0963">Cytoplasm</keyword>
<comment type="subunit">
    <text evidence="3">Homodimer.</text>
</comment>
<comment type="similarity">
    <text evidence="2">Belongs to the Fur family.</text>
</comment>
<sequence>MAERTGTDVRRSTRQRTLVRDLVGELDSLRSAQEIHALLRERGESVGLSTVYRALQALAEDDEVDVVRNEQGEVLYRQCSVKHHHHLVCRSCGRAVELVGPTVERWADQAASEHGFTDVTHTVELFGVCPRCAAAAQ</sequence>
<comment type="caution">
    <text evidence="11">The sequence shown here is derived from an EMBL/GenBank/DDBJ whole genome shotgun (WGS) entry which is preliminary data.</text>
</comment>
<evidence type="ECO:0000256" key="1">
    <source>
        <dbReference type="ARBA" id="ARBA00004496"/>
    </source>
</evidence>